<feature type="compositionally biased region" description="Basic and acidic residues" evidence="1">
    <location>
        <begin position="18"/>
        <end position="30"/>
    </location>
</feature>
<sequence>MSSKEKEDSLTEQEEEKEVTLIEKDEKTETNDDSEETNNDTVIELQLGDIIHITNPLNEKLNDQLFAIDYIDKSKVYLINTDTLERIRLSISEDGILGDGNIKRIAIRNRMDSPSYARQNGLLPGKWVNIYFGGEFPIIITGEITNLEKDMIELKSVDGDILYINFEYKGIPEDLPIELIEIREKPSTKEKKLIVESEEEEGDVEELGELEREDQGPAVEKIDISIPIQNVKEQLREFIIKADQIHFGSEEYGPIVQYVDVSAKSQRYSLETQVGDLLDELLSTVPSAQRTPRVLNNIHVMIDRFKQLRQHFSYFDAYGNVEGFLRKEATNKPLAEYFNNFKTNLLWILPVVKNIKKVYDAQHIDEEISDIVNLQIEPNLKSMTELIKSYNSNTLPTDYNKYSSLYYDLNRYFTPFELVSDESTEIITEKKIYTDLNTIVDNLENMYSSIFANSMVRDRRFVIQKYNLGTTNLDTIDSTGAKFVTIRSNITDNETLSLRSFITLPEPIIRFSKINLPGTSILEKANLNEHFLNYWQMLKKNTNMTTVFIDNFDSELEINENNFVNSIKNYVLNLDEESKRQFSQDGIYSRFVNMIIPKTKVLFNLMKKYITGKLSIIDVVSYLEPFLIYTDDLTYNQYKEIVSFIDEKISQFNKSFIERGRLFNTLASIRSSDPIATKAFSVIEILNKQLRNDVFVDGYDLNDPQKTFTNSEILRKITIRDYSKLYTTALSLQSVPLMFPSEFSSLFEEEKNKVAEKAKIAEEEGEGKCKSVIIGKYYDSIDALKADDDKLIYFDKRYDKTNYGLLESKDGYEKQVMTMSIEELRAHIVKDLIDKKKMSPSDAEYLANTLVDGHKMVIDGQFAVLYKGYNEKTASEIDFYIRKDNKWVLDNEVSKLDVNTDDPTILCELQQQCVSVPGKLQDKCETTKENELGLQTKLLRDVIDEFDSKYKMSKEDFEKNIKGKFDYFMSLIAIISKIEINQMLKYNNIKYKLGTSSEEQSNPKPVSPYNKVLSLILRHPDFAQKQNYIIKFVNSYTREALEGIGPLSEFENKHWLYCIKSNVHLLPTFVYNLANSFVVEGQYGYLDYLELVKSKIGKLSDDGDWWCDQHSGWPICPVDFDLEEGYEAGFKVFTRSIIEEEAGNKILASLSQKSVVKYDTPDTRMINNIINTLSVAMGINIEIQKEFIMNTVITSIRETVETESDYKKKVREMAEKGKKMISYVDFYNTALLYFTLGMYLIAVQTSIPSVKTRKTHPGCIRSFSGYPFEGAGDLSSLTYLGCIVNDIKVSSEPWNVLKGKKSDTIISKIKNTIDYLLGYPDVKRKIEEKTEYLLTDTTLEIPDEHSITKWYQFLPPLVNFNIRHLVNISEEFKRGLISDLRSGSTYQREKLLVVESKIIQFSLAIVEIIQGIVKKQNLLLHTANNEPYLENACCESNEGESVFEYFSSKNSSIIEYNDIVTRLSNIMGDVISYSKGGIFFSNINTKNHYPAITNEFSEETIYLAFIFYCKFKSFMPIPPDLLPLCTDKPEQNLINPSDTADRIIEKLKSDGRNYTNEQLLRLLQIISKNNVVNIDINKETISSIRKLSELLEKISDENEEVIERALIELLLKAIDTFDIASEEQTKEVRDLNNYLIRSIDIMKDEIIDFVGKNYGSTVTKSSVKKMTKTIEKLSEWIVDNTQRNQENNISDYKTSNINNFYKDFIDNFINIFPNIILNGVDYDNNYIPSYYGFSRNHNAKLKNYISDYYEKLKTFYGDPTLLNILTTIQRSCKNLSLLTKYTPCYTTIRLEDRELKPIFDERTSRYLFEFYLLRILIQYIELSDLDEMIVTEVRKEVEITDLFSVDFVEEQETRIDLSMTSRSEIDTRLLTGNKKELKQKIAQLVIAFVNILNNQKDTINTSYEEIQDRVFKLREKEKDLVTDRLKIMTDEQRDTDTLLKINKLGMYSKGLQKGLTTLDKDFYDEEQSFRDNMVRAEKSIRRKNPDANDENIDILLDDFVEQEQVNQEIDDEAFDMSFMGETYWDGNTDGNDAPEEEYSDYEEEY</sequence>
<feature type="compositionally biased region" description="Acidic residues" evidence="1">
    <location>
        <begin position="196"/>
        <end position="208"/>
    </location>
</feature>
<feature type="region of interest" description="Disordered" evidence="1">
    <location>
        <begin position="191"/>
        <end position="214"/>
    </location>
</feature>
<feature type="compositionally biased region" description="Acidic residues" evidence="1">
    <location>
        <begin position="2032"/>
        <end position="2045"/>
    </location>
</feature>
<feature type="region of interest" description="Disordered" evidence="1">
    <location>
        <begin position="1"/>
        <end position="38"/>
    </location>
</feature>
<proteinExistence type="predicted"/>
<name>A0A6C0AQU7_9ZZZZ</name>
<evidence type="ECO:0000313" key="2">
    <source>
        <dbReference type="EMBL" id="QHS82259.1"/>
    </source>
</evidence>
<organism evidence="2">
    <name type="scientific">viral metagenome</name>
    <dbReference type="NCBI Taxonomy" id="1070528"/>
    <lineage>
        <taxon>unclassified sequences</taxon>
        <taxon>metagenomes</taxon>
        <taxon>organismal metagenomes</taxon>
    </lineage>
</organism>
<accession>A0A6C0AQU7</accession>
<dbReference type="EMBL" id="MN740764">
    <property type="protein sequence ID" value="QHS82259.1"/>
    <property type="molecule type" value="Genomic_DNA"/>
</dbReference>
<evidence type="ECO:0000256" key="1">
    <source>
        <dbReference type="SAM" id="MobiDB-lite"/>
    </source>
</evidence>
<protein>
    <submittedName>
        <fullName evidence="2">Uncharacterized protein</fullName>
    </submittedName>
</protein>
<feature type="region of interest" description="Disordered" evidence="1">
    <location>
        <begin position="2020"/>
        <end position="2045"/>
    </location>
</feature>
<reference evidence="2" key="1">
    <citation type="journal article" date="2020" name="Nature">
        <title>Giant virus diversity and host interactions through global metagenomics.</title>
        <authorList>
            <person name="Schulz F."/>
            <person name="Roux S."/>
            <person name="Paez-Espino D."/>
            <person name="Jungbluth S."/>
            <person name="Walsh D.A."/>
            <person name="Denef V.J."/>
            <person name="McMahon K.D."/>
            <person name="Konstantinidis K.T."/>
            <person name="Eloe-Fadrosh E.A."/>
            <person name="Kyrpides N.C."/>
            <person name="Woyke T."/>
        </authorList>
    </citation>
    <scope>NUCLEOTIDE SEQUENCE</scope>
    <source>
        <strain evidence="2">GVMAG-S-1101165-79</strain>
    </source>
</reference>